<reference evidence="1 2" key="1">
    <citation type="submission" date="2020-08" db="EMBL/GenBank/DDBJ databases">
        <title>Genomic Encyclopedia of Type Strains, Phase IV (KMG-IV): sequencing the most valuable type-strain genomes for metagenomic binning, comparative biology and taxonomic classification.</title>
        <authorList>
            <person name="Goeker M."/>
        </authorList>
    </citation>
    <scope>NUCLEOTIDE SEQUENCE [LARGE SCALE GENOMIC DNA]</scope>
    <source>
        <strain evidence="1 2">DSM 15581</strain>
    </source>
</reference>
<evidence type="ECO:0008006" key="3">
    <source>
        <dbReference type="Google" id="ProtNLM"/>
    </source>
</evidence>
<comment type="caution">
    <text evidence="1">The sequence shown here is derived from an EMBL/GenBank/DDBJ whole genome shotgun (WGS) entry which is preliminary data.</text>
</comment>
<sequence length="77" mass="8446">MATAYIDDADRQPFGAWLVKQTGARGFVAQLADSAAKDRSFPRTGTVEDARKWLQAQRASGDDWEALEDAESAWLAS</sequence>
<dbReference type="Proteomes" id="UP000528945">
    <property type="component" value="Unassembled WGS sequence"/>
</dbReference>
<dbReference type="RefSeq" id="WP_147035358.1">
    <property type="nucleotide sequence ID" value="NZ_JACIDB010000002.1"/>
</dbReference>
<gene>
    <name evidence="1" type="ORF">GGR47_001563</name>
</gene>
<proteinExistence type="predicted"/>
<dbReference type="SUPFAM" id="SSF140652">
    <property type="entry name" value="YozE-like"/>
    <property type="match status" value="1"/>
</dbReference>
<keyword evidence="2" id="KW-1185">Reference proteome</keyword>
<organism evidence="1 2">
    <name type="scientific">Sphingomonas aquatilis</name>
    <dbReference type="NCBI Taxonomy" id="93063"/>
    <lineage>
        <taxon>Bacteria</taxon>
        <taxon>Pseudomonadati</taxon>
        <taxon>Pseudomonadota</taxon>
        <taxon>Alphaproteobacteria</taxon>
        <taxon>Sphingomonadales</taxon>
        <taxon>Sphingomonadaceae</taxon>
        <taxon>Sphingomonas</taxon>
    </lineage>
</organism>
<name>A0AAW3TQW8_9SPHN</name>
<dbReference type="EMBL" id="JACIDB010000002">
    <property type="protein sequence ID" value="MBB3875328.1"/>
    <property type="molecule type" value="Genomic_DNA"/>
</dbReference>
<evidence type="ECO:0000313" key="2">
    <source>
        <dbReference type="Proteomes" id="UP000528945"/>
    </source>
</evidence>
<accession>A0AAW3TQW8</accession>
<evidence type="ECO:0000313" key="1">
    <source>
        <dbReference type="EMBL" id="MBB3875328.1"/>
    </source>
</evidence>
<dbReference type="InterPro" id="IPR036806">
    <property type="entry name" value="YozE_SAM-like_sf"/>
</dbReference>
<protein>
    <recommendedName>
        <fullName evidence="3">YozE SAM-like domain-containing protein</fullName>
    </recommendedName>
</protein>
<dbReference type="AlphaFoldDB" id="A0AAW3TQW8"/>